<dbReference type="PROSITE" id="PS50011">
    <property type="entry name" value="PROTEIN_KINASE_DOM"/>
    <property type="match status" value="1"/>
</dbReference>
<feature type="compositionally biased region" description="Basic and acidic residues" evidence="2">
    <location>
        <begin position="278"/>
        <end position="294"/>
    </location>
</feature>
<dbReference type="PROSITE" id="PS00107">
    <property type="entry name" value="PROTEIN_KINASE_ATP"/>
    <property type="match status" value="1"/>
</dbReference>
<feature type="binding site" evidence="1">
    <location>
        <position position="163"/>
    </location>
    <ligand>
        <name>ATP</name>
        <dbReference type="ChEBI" id="CHEBI:30616"/>
    </ligand>
</feature>
<feature type="domain" description="Protein kinase" evidence="3">
    <location>
        <begin position="134"/>
        <end position="535"/>
    </location>
</feature>
<protein>
    <submittedName>
        <fullName evidence="4">Protein kinase-like domain</fullName>
    </submittedName>
</protein>
<dbReference type="GO" id="GO:0005524">
    <property type="term" value="F:ATP binding"/>
    <property type="evidence" value="ECO:0007669"/>
    <property type="project" value="UniProtKB-UniRule"/>
</dbReference>
<comment type="caution">
    <text evidence="4">The sequence shown here is derived from an EMBL/GenBank/DDBJ whole genome shotgun (WGS) entry which is preliminary data.</text>
</comment>
<dbReference type="Proteomes" id="UP000054937">
    <property type="component" value="Unassembled WGS sequence"/>
</dbReference>
<feature type="region of interest" description="Disordered" evidence="2">
    <location>
        <begin position="278"/>
        <end position="297"/>
    </location>
</feature>
<dbReference type="InterPro" id="IPR000719">
    <property type="entry name" value="Prot_kinase_dom"/>
</dbReference>
<organism evidence="4 5">
    <name type="scientific">Pseudocohnilembus persalinus</name>
    <name type="common">Ciliate</name>
    <dbReference type="NCBI Taxonomy" id="266149"/>
    <lineage>
        <taxon>Eukaryota</taxon>
        <taxon>Sar</taxon>
        <taxon>Alveolata</taxon>
        <taxon>Ciliophora</taxon>
        <taxon>Intramacronucleata</taxon>
        <taxon>Oligohymenophorea</taxon>
        <taxon>Scuticociliatia</taxon>
        <taxon>Philasterida</taxon>
        <taxon>Pseudocohnilembidae</taxon>
        <taxon>Pseudocohnilembus</taxon>
    </lineage>
</organism>
<keyword evidence="1" id="KW-0547">Nucleotide-binding</keyword>
<evidence type="ECO:0000313" key="4">
    <source>
        <dbReference type="EMBL" id="KRX00006.1"/>
    </source>
</evidence>
<dbReference type="InterPro" id="IPR011009">
    <property type="entry name" value="Kinase-like_dom_sf"/>
</dbReference>
<evidence type="ECO:0000256" key="2">
    <source>
        <dbReference type="SAM" id="MobiDB-lite"/>
    </source>
</evidence>
<dbReference type="Gene3D" id="3.30.200.20">
    <property type="entry name" value="Phosphorylase Kinase, domain 1"/>
    <property type="match status" value="1"/>
</dbReference>
<keyword evidence="4" id="KW-0418">Kinase</keyword>
<dbReference type="InterPro" id="IPR017441">
    <property type="entry name" value="Protein_kinase_ATP_BS"/>
</dbReference>
<accession>A0A0V0QCR4</accession>
<reference evidence="4 5" key="1">
    <citation type="journal article" date="2015" name="Sci. Rep.">
        <title>Genome of the facultative scuticociliatosis pathogen Pseudocohnilembus persalinus provides insight into its virulence through horizontal gene transfer.</title>
        <authorList>
            <person name="Xiong J."/>
            <person name="Wang G."/>
            <person name="Cheng J."/>
            <person name="Tian M."/>
            <person name="Pan X."/>
            <person name="Warren A."/>
            <person name="Jiang C."/>
            <person name="Yuan D."/>
            <person name="Miao W."/>
        </authorList>
    </citation>
    <scope>NUCLEOTIDE SEQUENCE [LARGE SCALE GENOMIC DNA]</scope>
    <source>
        <strain evidence="4">36N120E</strain>
    </source>
</reference>
<name>A0A0V0QCR4_PSEPJ</name>
<keyword evidence="5" id="KW-1185">Reference proteome</keyword>
<sequence>MTFFYQSNKQDQKSKQQTWHHKECNYGYFYKLEDLYNYRIKQKNEEFHNQMVNEEINEAIINKQSDELQEIQKLVLQDIEEEPDIVGIKSIWLKTNIDDSLKQLEISKMQQKSLFCTNNKCILDISQEYFEYFYKEIQLLGGGSFGKVSLYYDTNLEKLLAVKTFTEKLQKRIKKGQYETKKIDLILQEEEMLSILSGIRNNDIKDDQKQGKRRNIEREIKQSFNLSKDNSEYISQFIGVILMKQEKQEIIKQKSNQLNNQQYDSQLLYEQMCQKKDEGRRDSYSQDDAKDGVNSKKNIAKLNNKINKKEQNNNKKEHLIYKSVKLVFEYFGDFGIKKSEKIEFISDLRQFQNQKSDSQVEMNLDSQFSIEEDFDEEQFVEIQKLSKQISVLSYKNLRNNFIHPRLMIQKYLNKQDIIYYDKKDDIYSLGIVILSLHEQLKTEINNRWIQIIQDLTGFQYQDIKENYQSDHKLDKVQMVKVIQDLHRNQIQNTQNQSKLESQSGFIQVENTWKSDYLDYCWNKIKSPIDLLQKYF</sequence>
<dbReference type="FunCoup" id="A0A0V0QCR4">
    <property type="interactions" value="1"/>
</dbReference>
<evidence type="ECO:0000259" key="3">
    <source>
        <dbReference type="PROSITE" id="PS50011"/>
    </source>
</evidence>
<keyword evidence="1" id="KW-0067">ATP-binding</keyword>
<dbReference type="InParanoid" id="A0A0V0QCR4"/>
<gene>
    <name evidence="4" type="ORF">PPERSA_05508</name>
</gene>
<dbReference type="EMBL" id="LDAU01000198">
    <property type="protein sequence ID" value="KRX00006.1"/>
    <property type="molecule type" value="Genomic_DNA"/>
</dbReference>
<dbReference type="SUPFAM" id="SSF56112">
    <property type="entry name" value="Protein kinase-like (PK-like)"/>
    <property type="match status" value="1"/>
</dbReference>
<proteinExistence type="predicted"/>
<evidence type="ECO:0000256" key="1">
    <source>
        <dbReference type="PROSITE-ProRule" id="PRU10141"/>
    </source>
</evidence>
<dbReference type="AlphaFoldDB" id="A0A0V0QCR4"/>
<dbReference type="GO" id="GO:0004672">
    <property type="term" value="F:protein kinase activity"/>
    <property type="evidence" value="ECO:0007669"/>
    <property type="project" value="InterPro"/>
</dbReference>
<evidence type="ECO:0000313" key="5">
    <source>
        <dbReference type="Proteomes" id="UP000054937"/>
    </source>
</evidence>
<keyword evidence="4" id="KW-0808">Transferase</keyword>